<evidence type="ECO:0000313" key="2">
    <source>
        <dbReference type="Proteomes" id="UP000038204"/>
    </source>
</evidence>
<dbReference type="AlphaFoldDB" id="A0A0T9PHA3"/>
<evidence type="ECO:0000313" key="1">
    <source>
        <dbReference type="EMBL" id="CNH62870.1"/>
    </source>
</evidence>
<protein>
    <submittedName>
        <fullName evidence="1">Uncharacterized protein</fullName>
    </submittedName>
</protein>
<dbReference type="EMBL" id="CQBK01000006">
    <property type="protein sequence ID" value="CNH62870.1"/>
    <property type="molecule type" value="Genomic_DNA"/>
</dbReference>
<organism evidence="1 2">
    <name type="scientific">Yersinia similis</name>
    <dbReference type="NCBI Taxonomy" id="367190"/>
    <lineage>
        <taxon>Bacteria</taxon>
        <taxon>Pseudomonadati</taxon>
        <taxon>Pseudomonadota</taxon>
        <taxon>Gammaproteobacteria</taxon>
        <taxon>Enterobacterales</taxon>
        <taxon>Yersiniaceae</taxon>
        <taxon>Yersinia</taxon>
    </lineage>
</organism>
<dbReference type="Proteomes" id="UP000038204">
    <property type="component" value="Unassembled WGS sequence"/>
</dbReference>
<sequence>MIADAKVGFFLNFLYDHFYTPKSLASLWLILRQRQAHRVHNAKQDNAKQDSAKQDNTI</sequence>
<gene>
    <name evidence="1" type="ORF">ERS008667_01099</name>
</gene>
<name>A0A0T9PHA3_9GAMM</name>
<proteinExistence type="predicted"/>
<reference evidence="1 2" key="1">
    <citation type="submission" date="2015-03" db="EMBL/GenBank/DDBJ databases">
        <authorList>
            <person name="Murphy D."/>
        </authorList>
    </citation>
    <scope>NUCLEOTIDE SEQUENCE [LARGE SCALE GENOMIC DNA]</scope>
    <source>
        <strain evidence="1 2">Y233</strain>
    </source>
</reference>
<accession>A0A0T9PHA3</accession>